<sequence length="170" mass="19753">MPWDLSFDFAADFFNETLHSLKLTDVQSNKEHASELFYQHRALYSLITSILLGLIFAIAANCLRGKYSRKSKVKKHKNDFCSVYPPGMQIDKVFLPNQNINSGITTTPQQRGIHELGTQHHLYGGSKTGSTYRPGARSYVDFNEIRQRREWMDERKDWYKESEAARNEEM</sequence>
<keyword evidence="1" id="KW-0472">Membrane</keyword>
<keyword evidence="1" id="KW-1133">Transmembrane helix</keyword>
<protein>
    <submittedName>
        <fullName evidence="2">Uncharacterized protein</fullName>
    </submittedName>
</protein>
<name>A0A6A6TNR8_9PLEO</name>
<keyword evidence="1" id="KW-0812">Transmembrane</keyword>
<feature type="transmembrane region" description="Helical" evidence="1">
    <location>
        <begin position="42"/>
        <end position="63"/>
    </location>
</feature>
<reference evidence="2" key="1">
    <citation type="journal article" date="2020" name="Stud. Mycol.">
        <title>101 Dothideomycetes genomes: a test case for predicting lifestyles and emergence of pathogens.</title>
        <authorList>
            <person name="Haridas S."/>
            <person name="Albert R."/>
            <person name="Binder M."/>
            <person name="Bloem J."/>
            <person name="Labutti K."/>
            <person name="Salamov A."/>
            <person name="Andreopoulos B."/>
            <person name="Baker S."/>
            <person name="Barry K."/>
            <person name="Bills G."/>
            <person name="Bluhm B."/>
            <person name="Cannon C."/>
            <person name="Castanera R."/>
            <person name="Culley D."/>
            <person name="Daum C."/>
            <person name="Ezra D."/>
            <person name="Gonzalez J."/>
            <person name="Henrissat B."/>
            <person name="Kuo A."/>
            <person name="Liang C."/>
            <person name="Lipzen A."/>
            <person name="Lutzoni F."/>
            <person name="Magnuson J."/>
            <person name="Mondo S."/>
            <person name="Nolan M."/>
            <person name="Ohm R."/>
            <person name="Pangilinan J."/>
            <person name="Park H.-J."/>
            <person name="Ramirez L."/>
            <person name="Alfaro M."/>
            <person name="Sun H."/>
            <person name="Tritt A."/>
            <person name="Yoshinaga Y."/>
            <person name="Zwiers L.-H."/>
            <person name="Turgeon B."/>
            <person name="Goodwin S."/>
            <person name="Spatafora J."/>
            <person name="Crous P."/>
            <person name="Grigoriev I."/>
        </authorList>
    </citation>
    <scope>NUCLEOTIDE SEQUENCE</scope>
    <source>
        <strain evidence="2">CBS 122681</strain>
    </source>
</reference>
<gene>
    <name evidence="2" type="ORF">K491DRAFT_729488</name>
</gene>
<proteinExistence type="predicted"/>
<evidence type="ECO:0000313" key="2">
    <source>
        <dbReference type="EMBL" id="KAF2660234.1"/>
    </source>
</evidence>
<dbReference type="AlphaFoldDB" id="A0A6A6TNR8"/>
<accession>A0A6A6TNR8</accession>
<organism evidence="2 3">
    <name type="scientific">Lophiostoma macrostomum CBS 122681</name>
    <dbReference type="NCBI Taxonomy" id="1314788"/>
    <lineage>
        <taxon>Eukaryota</taxon>
        <taxon>Fungi</taxon>
        <taxon>Dikarya</taxon>
        <taxon>Ascomycota</taxon>
        <taxon>Pezizomycotina</taxon>
        <taxon>Dothideomycetes</taxon>
        <taxon>Pleosporomycetidae</taxon>
        <taxon>Pleosporales</taxon>
        <taxon>Lophiostomataceae</taxon>
        <taxon>Lophiostoma</taxon>
    </lineage>
</organism>
<dbReference type="Proteomes" id="UP000799324">
    <property type="component" value="Unassembled WGS sequence"/>
</dbReference>
<evidence type="ECO:0000256" key="1">
    <source>
        <dbReference type="SAM" id="Phobius"/>
    </source>
</evidence>
<dbReference type="EMBL" id="MU004301">
    <property type="protein sequence ID" value="KAF2660234.1"/>
    <property type="molecule type" value="Genomic_DNA"/>
</dbReference>
<keyword evidence="3" id="KW-1185">Reference proteome</keyword>
<evidence type="ECO:0000313" key="3">
    <source>
        <dbReference type="Proteomes" id="UP000799324"/>
    </source>
</evidence>